<evidence type="ECO:0000256" key="1">
    <source>
        <dbReference type="SAM" id="Phobius"/>
    </source>
</evidence>
<dbReference type="Proteomes" id="UP000292027">
    <property type="component" value="Unassembled WGS sequence"/>
</dbReference>
<protein>
    <submittedName>
        <fullName evidence="2">Uncharacterized protein</fullName>
    </submittedName>
</protein>
<feature type="transmembrane region" description="Helical" evidence="1">
    <location>
        <begin position="48"/>
        <end position="67"/>
    </location>
</feature>
<evidence type="ECO:0000313" key="2">
    <source>
        <dbReference type="EMBL" id="RZU16403.1"/>
    </source>
</evidence>
<dbReference type="AlphaFoldDB" id="A0A4Q7X1U6"/>
<dbReference type="EMBL" id="SHKR01000012">
    <property type="protein sequence ID" value="RZU16403.1"/>
    <property type="molecule type" value="Genomic_DNA"/>
</dbReference>
<gene>
    <name evidence="2" type="ORF">EV645_3967</name>
</gene>
<organism evidence="2 3">
    <name type="scientific">Kribbella rubisoli</name>
    <dbReference type="NCBI Taxonomy" id="3075929"/>
    <lineage>
        <taxon>Bacteria</taxon>
        <taxon>Bacillati</taxon>
        <taxon>Actinomycetota</taxon>
        <taxon>Actinomycetes</taxon>
        <taxon>Propionibacteriales</taxon>
        <taxon>Kribbellaceae</taxon>
        <taxon>Kribbella</taxon>
    </lineage>
</organism>
<sequence length="252" mass="26503">MSSDHDPADDWMRAAFRRSRDLHIPSPVPLDQVVAAGRAHRKRRNATVIAAVAAVVAIVGIGAPLSWMGHASVPGQIAPAASPSQRSTSVDVTVGHGMVDGLRWLVALEFYPTLPKGYVVPAKAEKAAGESSLVCQRMVIGGVRVDHEGGPWADCQPVDGAHDSSQSGGAGLWGLRDKGTAGSRLFVANVQAGVAYGMVNLSDGSRLKATATTVPGTSYRAFAVAITTGKTITSVDTYNTSHRRLTHDTSWR</sequence>
<keyword evidence="1" id="KW-0812">Transmembrane</keyword>
<keyword evidence="3" id="KW-1185">Reference proteome</keyword>
<keyword evidence="1" id="KW-0472">Membrane</keyword>
<reference evidence="2 3" key="1">
    <citation type="journal article" date="2015" name="Stand. Genomic Sci.">
        <title>Genomic Encyclopedia of Bacterial and Archaeal Type Strains, Phase III: the genomes of soil and plant-associated and newly described type strains.</title>
        <authorList>
            <person name="Whitman W.B."/>
            <person name="Woyke T."/>
            <person name="Klenk H.P."/>
            <person name="Zhou Y."/>
            <person name="Lilburn T.G."/>
            <person name="Beck B.J."/>
            <person name="De Vos P."/>
            <person name="Vandamme P."/>
            <person name="Eisen J.A."/>
            <person name="Garrity G."/>
            <person name="Hugenholtz P."/>
            <person name="Kyrpides N.C."/>
        </authorList>
    </citation>
    <scope>NUCLEOTIDE SEQUENCE [LARGE SCALE GENOMIC DNA]</scope>
    <source>
        <strain evidence="2 3">VKM Ac-2540</strain>
    </source>
</reference>
<accession>A0A4Q7X1U6</accession>
<name>A0A4Q7X1U6_9ACTN</name>
<proteinExistence type="predicted"/>
<keyword evidence="1" id="KW-1133">Transmembrane helix</keyword>
<evidence type="ECO:0000313" key="3">
    <source>
        <dbReference type="Proteomes" id="UP000292027"/>
    </source>
</evidence>
<comment type="caution">
    <text evidence="2">The sequence shown here is derived from an EMBL/GenBank/DDBJ whole genome shotgun (WGS) entry which is preliminary data.</text>
</comment>